<dbReference type="PANTHER" id="PTHR14577">
    <property type="entry name" value="NUCLEOLAR PROTEIN 12"/>
    <property type="match status" value="1"/>
</dbReference>
<comment type="similarity">
    <text evidence="2">Belongs to the RRP17 family.</text>
</comment>
<dbReference type="STRING" id="47428.A0A284QM89"/>
<feature type="compositionally biased region" description="Basic and acidic residues" evidence="5">
    <location>
        <begin position="122"/>
        <end position="131"/>
    </location>
</feature>
<reference evidence="7" key="1">
    <citation type="journal article" date="2017" name="Nat. Ecol. Evol.">
        <title>Genome expansion and lineage-specific genetic innovations in the forest pathogenic fungi Armillaria.</title>
        <authorList>
            <person name="Sipos G."/>
            <person name="Prasanna A.N."/>
            <person name="Walter M.C."/>
            <person name="O'Connor E."/>
            <person name="Balint B."/>
            <person name="Krizsan K."/>
            <person name="Kiss B."/>
            <person name="Hess J."/>
            <person name="Varga T."/>
            <person name="Slot J."/>
            <person name="Riley R."/>
            <person name="Boka B."/>
            <person name="Rigling D."/>
            <person name="Barry K."/>
            <person name="Lee J."/>
            <person name="Mihaltcheva S."/>
            <person name="LaButti K."/>
            <person name="Lipzen A."/>
            <person name="Waldron R."/>
            <person name="Moloney N.M."/>
            <person name="Sperisen C."/>
            <person name="Kredics L."/>
            <person name="Vagvoelgyi C."/>
            <person name="Patrignani A."/>
            <person name="Fitzpatrick D."/>
            <person name="Nagy I."/>
            <person name="Doyle S."/>
            <person name="Anderson J.B."/>
            <person name="Grigoriev I.V."/>
            <person name="Gueldener U."/>
            <person name="Muensterkoetter M."/>
            <person name="Nagy L.G."/>
        </authorList>
    </citation>
    <scope>NUCLEOTIDE SEQUENCE [LARGE SCALE GENOMIC DNA]</scope>
    <source>
        <strain evidence="7">C18/9</strain>
    </source>
</reference>
<feature type="compositionally biased region" description="Basic residues" evidence="5">
    <location>
        <begin position="213"/>
        <end position="225"/>
    </location>
</feature>
<accession>A0A284QM89</accession>
<gene>
    <name evidence="6" type="ORF">ARMOST_00829</name>
</gene>
<evidence type="ECO:0000313" key="6">
    <source>
        <dbReference type="EMBL" id="SJK97577.1"/>
    </source>
</evidence>
<sequence length="225" mass="25624">MASNLAVLTQSHTAVAAKKRAKREQIKEILFDDNARREFLTGFHKRKLAKAEAARKKAAEREKQQRQEVRREQRRMLRERAAENAAQVESAYGALIGPYIDEDEEDEEWHGISELSSKQKGKQKEQEYEDERHLATVAVVEDFDPDMLIHGPPKTAPSVPSEFPPPTVPRTKPLSKPKVKSKVRYQTKGARKVEQTKQHARRREKAELAGGKAARRGKGSKGNRR</sequence>
<dbReference type="InterPro" id="IPR019186">
    <property type="entry name" value="Nucleolar_protein_12"/>
</dbReference>
<dbReference type="Proteomes" id="UP000219338">
    <property type="component" value="Unassembled WGS sequence"/>
</dbReference>
<feature type="region of interest" description="Disordered" evidence="5">
    <location>
        <begin position="145"/>
        <end position="225"/>
    </location>
</feature>
<evidence type="ECO:0000256" key="1">
    <source>
        <dbReference type="ARBA" id="ARBA00004604"/>
    </source>
</evidence>
<name>A0A284QM89_ARMOS</name>
<evidence type="ECO:0000256" key="2">
    <source>
        <dbReference type="ARBA" id="ARBA00007175"/>
    </source>
</evidence>
<feature type="compositionally biased region" description="Basic residues" evidence="5">
    <location>
        <begin position="173"/>
        <end position="185"/>
    </location>
</feature>
<dbReference type="EMBL" id="FUEG01000001">
    <property type="protein sequence ID" value="SJK97577.1"/>
    <property type="molecule type" value="Genomic_DNA"/>
</dbReference>
<dbReference type="GO" id="GO:0019843">
    <property type="term" value="F:rRNA binding"/>
    <property type="evidence" value="ECO:0007669"/>
    <property type="project" value="TreeGrafter"/>
</dbReference>
<dbReference type="OrthoDB" id="551633at2759"/>
<feature type="compositionally biased region" description="Basic and acidic residues" evidence="5">
    <location>
        <begin position="51"/>
        <end position="82"/>
    </location>
</feature>
<keyword evidence="7" id="KW-1185">Reference proteome</keyword>
<proteinExistence type="inferred from homology"/>
<dbReference type="Pfam" id="PF09805">
    <property type="entry name" value="Nop25"/>
    <property type="match status" value="1"/>
</dbReference>
<dbReference type="GO" id="GO:0005730">
    <property type="term" value="C:nucleolus"/>
    <property type="evidence" value="ECO:0007669"/>
    <property type="project" value="UniProtKB-SubCell"/>
</dbReference>
<comment type="subcellular location">
    <subcellularLocation>
        <location evidence="1">Nucleus</location>
        <location evidence="1">Nucleolus</location>
    </subcellularLocation>
</comment>
<keyword evidence="4" id="KW-0539">Nucleus</keyword>
<feature type="region of interest" description="Disordered" evidence="5">
    <location>
        <begin position="103"/>
        <end position="131"/>
    </location>
</feature>
<dbReference type="PANTHER" id="PTHR14577:SF0">
    <property type="entry name" value="NUCLEOLAR PROTEIN 12"/>
    <property type="match status" value="1"/>
</dbReference>
<evidence type="ECO:0000256" key="3">
    <source>
        <dbReference type="ARBA" id="ARBA00023054"/>
    </source>
</evidence>
<protein>
    <recommendedName>
        <fullName evidence="8">Ribosomal RNA-processing protein 17</fullName>
    </recommendedName>
</protein>
<keyword evidence="3" id="KW-0175">Coiled coil</keyword>
<evidence type="ECO:0000313" key="7">
    <source>
        <dbReference type="Proteomes" id="UP000219338"/>
    </source>
</evidence>
<evidence type="ECO:0000256" key="4">
    <source>
        <dbReference type="ARBA" id="ARBA00023242"/>
    </source>
</evidence>
<evidence type="ECO:0000256" key="5">
    <source>
        <dbReference type="SAM" id="MobiDB-lite"/>
    </source>
</evidence>
<dbReference type="AlphaFoldDB" id="A0A284QM89"/>
<dbReference type="OMA" id="EWDGFPD"/>
<organism evidence="6 7">
    <name type="scientific">Armillaria ostoyae</name>
    <name type="common">Armillaria root rot fungus</name>
    <dbReference type="NCBI Taxonomy" id="47428"/>
    <lineage>
        <taxon>Eukaryota</taxon>
        <taxon>Fungi</taxon>
        <taxon>Dikarya</taxon>
        <taxon>Basidiomycota</taxon>
        <taxon>Agaricomycotina</taxon>
        <taxon>Agaricomycetes</taxon>
        <taxon>Agaricomycetidae</taxon>
        <taxon>Agaricales</taxon>
        <taxon>Marasmiineae</taxon>
        <taxon>Physalacriaceae</taxon>
        <taxon>Armillaria</taxon>
    </lineage>
</organism>
<feature type="region of interest" description="Disordered" evidence="5">
    <location>
        <begin position="51"/>
        <end position="84"/>
    </location>
</feature>
<evidence type="ECO:0008006" key="8">
    <source>
        <dbReference type="Google" id="ProtNLM"/>
    </source>
</evidence>